<dbReference type="Gene3D" id="2.40.30.170">
    <property type="match status" value="1"/>
</dbReference>
<feature type="region of interest" description="Disordered" evidence="2">
    <location>
        <begin position="26"/>
        <end position="118"/>
    </location>
</feature>
<dbReference type="InterPro" id="IPR058792">
    <property type="entry name" value="Beta-barrel_RND_2"/>
</dbReference>
<feature type="compositionally biased region" description="Low complexity" evidence="2">
    <location>
        <begin position="33"/>
        <end position="45"/>
    </location>
</feature>
<dbReference type="EMBL" id="BAABJZ010000095">
    <property type="protein sequence ID" value="GAA4895912.1"/>
    <property type="molecule type" value="Genomic_DNA"/>
</dbReference>
<dbReference type="Pfam" id="PF25954">
    <property type="entry name" value="Beta-barrel_RND_2"/>
    <property type="match status" value="1"/>
</dbReference>
<evidence type="ECO:0000313" key="7">
    <source>
        <dbReference type="Proteomes" id="UP001499988"/>
    </source>
</evidence>
<evidence type="ECO:0000256" key="1">
    <source>
        <dbReference type="ARBA" id="ARBA00022448"/>
    </source>
</evidence>
<keyword evidence="1" id="KW-0813">Transport</keyword>
<evidence type="ECO:0000259" key="4">
    <source>
        <dbReference type="Pfam" id="PF25954"/>
    </source>
</evidence>
<accession>A0ABP9F9C4</accession>
<reference evidence="7" key="1">
    <citation type="journal article" date="2019" name="Int. J. Syst. Evol. Microbiol.">
        <title>The Global Catalogue of Microorganisms (GCM) 10K type strain sequencing project: providing services to taxonomists for standard genome sequencing and annotation.</title>
        <authorList>
            <consortium name="The Broad Institute Genomics Platform"/>
            <consortium name="The Broad Institute Genome Sequencing Center for Infectious Disease"/>
            <person name="Wu L."/>
            <person name="Ma J."/>
        </authorList>
    </citation>
    <scope>NUCLEOTIDE SEQUENCE [LARGE SCALE GENOMIC DNA]</scope>
    <source>
        <strain evidence="7">JCM 18401</strain>
    </source>
</reference>
<dbReference type="PANTHER" id="PTHR30097:SF15">
    <property type="entry name" value="CATION EFFLUX SYSTEM PROTEIN CUSB"/>
    <property type="match status" value="1"/>
</dbReference>
<feature type="compositionally biased region" description="Basic and acidic residues" evidence="2">
    <location>
        <begin position="52"/>
        <end position="87"/>
    </location>
</feature>
<evidence type="ECO:0000259" key="5">
    <source>
        <dbReference type="Pfam" id="PF25973"/>
    </source>
</evidence>
<feature type="compositionally biased region" description="Basic and acidic residues" evidence="2">
    <location>
        <begin position="94"/>
        <end position="112"/>
    </location>
</feature>
<sequence length="449" mass="48400">MNTLKLSPVAAALLTLSMAANPALATDDHAHSHTQSQTTATAGSALVQTESAAEHVGHDHAAHDEHGVDAHSGHDDHADDTHSAHDDDHDDHDDEPHDDHADADPHAGHGHGDDEEEPELRFSAEQRAMAGIALDSVIKTEFRFDGRAPAQIVVNPALTQQISLPITVRVSERHVNAGATVTAGQPLFTLLSSDIARLQGDYLLAVAEWQRVSELGRQAISGSRFQQARIDVQTRKLDLVAIGMSEAQIIALADPKTELGSFVYQAPIGGIVQQDDLVLGLNIDANAPLMQLADESELWIEANVPPSLVDSVELGDTVVVEAGGLRHSAKVIGREHQMDPQTRTESVRLLINNEQHQLHVGEFASAYFVQSAYEGVVLPDSALVRAADGDWAVFVLEGDLFEMVEVEVLQSQRGQNLVAGLEDGQQVVVRGAFFLNSELMKSGFDPHDH</sequence>
<dbReference type="RefSeq" id="WP_345336396.1">
    <property type="nucleotide sequence ID" value="NZ_BAABJZ010000095.1"/>
</dbReference>
<keyword evidence="3" id="KW-0732">Signal</keyword>
<dbReference type="PANTHER" id="PTHR30097">
    <property type="entry name" value="CATION EFFLUX SYSTEM PROTEIN CUSB"/>
    <property type="match status" value="1"/>
</dbReference>
<evidence type="ECO:0000256" key="2">
    <source>
        <dbReference type="SAM" id="MobiDB-lite"/>
    </source>
</evidence>
<protein>
    <submittedName>
        <fullName evidence="6">Uncharacterized protein</fullName>
    </submittedName>
</protein>
<comment type="caution">
    <text evidence="6">The sequence shown here is derived from an EMBL/GenBank/DDBJ whole genome shotgun (WGS) entry which is preliminary data.</text>
</comment>
<evidence type="ECO:0000313" key="6">
    <source>
        <dbReference type="EMBL" id="GAA4895912.1"/>
    </source>
</evidence>
<dbReference type="Proteomes" id="UP001499988">
    <property type="component" value="Unassembled WGS sequence"/>
</dbReference>
<dbReference type="InterPro" id="IPR058647">
    <property type="entry name" value="BSH_CzcB-like"/>
</dbReference>
<keyword evidence="7" id="KW-1185">Reference proteome</keyword>
<dbReference type="InterPro" id="IPR051909">
    <property type="entry name" value="MFP_Cation_Efflux"/>
</dbReference>
<organism evidence="6 7">
    <name type="scientific">Ferrimonas pelagia</name>
    <dbReference type="NCBI Taxonomy" id="1177826"/>
    <lineage>
        <taxon>Bacteria</taxon>
        <taxon>Pseudomonadati</taxon>
        <taxon>Pseudomonadota</taxon>
        <taxon>Gammaproteobacteria</taxon>
        <taxon>Alteromonadales</taxon>
        <taxon>Ferrimonadaceae</taxon>
        <taxon>Ferrimonas</taxon>
    </lineage>
</organism>
<proteinExistence type="predicted"/>
<name>A0ABP9F9C4_9GAMM</name>
<feature type="domain" description="CusB-like beta-barrel" evidence="4">
    <location>
        <begin position="298"/>
        <end position="369"/>
    </location>
</feature>
<dbReference type="SUPFAM" id="SSF111369">
    <property type="entry name" value="HlyD-like secretion proteins"/>
    <property type="match status" value="1"/>
</dbReference>
<dbReference type="Gene3D" id="2.40.420.20">
    <property type="match status" value="1"/>
</dbReference>
<feature type="signal peptide" evidence="3">
    <location>
        <begin position="1"/>
        <end position="25"/>
    </location>
</feature>
<gene>
    <name evidence="6" type="ORF">GCM10023333_31400</name>
</gene>
<feature type="domain" description="CzcB-like barrel-sandwich hybrid" evidence="5">
    <location>
        <begin position="160"/>
        <end position="294"/>
    </location>
</feature>
<dbReference type="Pfam" id="PF25973">
    <property type="entry name" value="BSH_CzcB"/>
    <property type="match status" value="1"/>
</dbReference>
<evidence type="ECO:0000256" key="3">
    <source>
        <dbReference type="SAM" id="SignalP"/>
    </source>
</evidence>
<feature type="chain" id="PRO_5045707753" evidence="3">
    <location>
        <begin position="26"/>
        <end position="449"/>
    </location>
</feature>